<proteinExistence type="predicted"/>
<dbReference type="EMBL" id="JACBAZ010000002">
    <property type="protein sequence ID" value="NWK54942.1"/>
    <property type="molecule type" value="Genomic_DNA"/>
</dbReference>
<dbReference type="AlphaFoldDB" id="A0A851GDC5"/>
<keyword evidence="2" id="KW-1185">Reference proteome</keyword>
<evidence type="ECO:0000313" key="1">
    <source>
        <dbReference type="EMBL" id="NWK54942.1"/>
    </source>
</evidence>
<organism evidence="1 2">
    <name type="scientific">Oceaniferula marina</name>
    <dbReference type="NCBI Taxonomy" id="2748318"/>
    <lineage>
        <taxon>Bacteria</taxon>
        <taxon>Pseudomonadati</taxon>
        <taxon>Verrucomicrobiota</taxon>
        <taxon>Verrucomicrobiia</taxon>
        <taxon>Verrucomicrobiales</taxon>
        <taxon>Verrucomicrobiaceae</taxon>
        <taxon>Oceaniferula</taxon>
    </lineage>
</organism>
<gene>
    <name evidence="1" type="ORF">HW115_04935</name>
</gene>
<reference evidence="1 2" key="1">
    <citation type="submission" date="2020-07" db="EMBL/GenBank/DDBJ databases">
        <title>Roseicoccus Jingziensis gen. nov., sp. nov., isolated from coastal seawater.</title>
        <authorList>
            <person name="Feng X."/>
        </authorList>
    </citation>
    <scope>NUCLEOTIDE SEQUENCE [LARGE SCALE GENOMIC DNA]</scope>
    <source>
        <strain evidence="1 2">N1E253</strain>
    </source>
</reference>
<name>A0A851GDC5_9BACT</name>
<protein>
    <submittedName>
        <fullName evidence="1">Uncharacterized protein</fullName>
    </submittedName>
</protein>
<dbReference type="Proteomes" id="UP000557872">
    <property type="component" value="Unassembled WGS sequence"/>
</dbReference>
<sequence length="160" mass="17007">MTAFTKLKGQATLVYVNSTKKGELESLSPLVYGSLRAGNMGSNVPKVVLSTPDQSQVLAKMPYLRLSTPQAFTTLQKIIDQAQTGKLPKPASDTTPIWLQKGGTSSYYGHFAKIETVNGKATLFITINKAGRTAQIPLAQLSEGAQAYAKVMAAAATTAQ</sequence>
<dbReference type="RefSeq" id="WP_178931488.1">
    <property type="nucleotide sequence ID" value="NZ_JACBAZ010000002.1"/>
</dbReference>
<evidence type="ECO:0000313" key="2">
    <source>
        <dbReference type="Proteomes" id="UP000557872"/>
    </source>
</evidence>
<accession>A0A851GDC5</accession>
<comment type="caution">
    <text evidence="1">The sequence shown here is derived from an EMBL/GenBank/DDBJ whole genome shotgun (WGS) entry which is preliminary data.</text>
</comment>